<dbReference type="Gene3D" id="3.40.50.300">
    <property type="entry name" value="P-loop containing nucleotide triphosphate hydrolases"/>
    <property type="match status" value="1"/>
</dbReference>
<dbReference type="InterPro" id="IPR010935">
    <property type="entry name" value="SMC_hinge"/>
</dbReference>
<accession>A0A9K3CQX5</accession>
<dbReference type="SMART" id="SM00968">
    <property type="entry name" value="SMC_hinge"/>
    <property type="match status" value="1"/>
</dbReference>
<feature type="compositionally biased region" description="Basic and acidic residues" evidence="3">
    <location>
        <begin position="171"/>
        <end position="188"/>
    </location>
</feature>
<keyword evidence="6" id="KW-1185">Reference proteome</keyword>
<dbReference type="OrthoDB" id="431497at2759"/>
<evidence type="ECO:0000256" key="3">
    <source>
        <dbReference type="SAM" id="MobiDB-lite"/>
    </source>
</evidence>
<dbReference type="Gene3D" id="3.30.70.1620">
    <property type="match status" value="1"/>
</dbReference>
<dbReference type="Gene3D" id="1.20.1060.20">
    <property type="match status" value="1"/>
</dbReference>
<dbReference type="SUPFAM" id="SSF52540">
    <property type="entry name" value="P-loop containing nucleoside triphosphate hydrolases"/>
    <property type="match status" value="1"/>
</dbReference>
<dbReference type="Pfam" id="PF02463">
    <property type="entry name" value="SMC_N"/>
    <property type="match status" value="1"/>
</dbReference>
<dbReference type="AlphaFoldDB" id="A0A9K3CQX5"/>
<feature type="region of interest" description="Disordered" evidence="3">
    <location>
        <begin position="171"/>
        <end position="214"/>
    </location>
</feature>
<feature type="region of interest" description="Disordered" evidence="3">
    <location>
        <begin position="705"/>
        <end position="725"/>
    </location>
</feature>
<feature type="coiled-coil region" evidence="2">
    <location>
        <begin position="46"/>
        <end position="126"/>
    </location>
</feature>
<evidence type="ECO:0000259" key="4">
    <source>
        <dbReference type="SMART" id="SM00968"/>
    </source>
</evidence>
<keyword evidence="1 2" id="KW-0175">Coiled coil</keyword>
<sequence length="1088" mass="116771">MGLPTTGVASFVVRQGLVMQLSQLRPKEILDLVASVSGAQSYDSKREVSQKMLAAAEKKRESAEAHIEEVAERLEQLGSEQSELKRLLTLEAKKYSTEHVLFTRRHQAAKAELDAQRESLEGAEVTAKEGLAVLTETETRLASGQDEMTAVQERLASCRVLTETLQADLRHRRDEADRQAAQVERAEADASEQADALVQRGQRERERQTVGAAARKKLAKVEAQLKRQRDILSKRQTATAKCTATLTALSYSDSAEGGAEGGLGARAQALRQSAADRSALVSDTLSGRAQAIEADLEKAQAEAAQAKAAKADADKAFKAKQAETRGADQDLTKARGNQKRAYGKFTQDKARQEERAAAVSKAENNLYGQAPPPLHSAIRLVRHVASTHKVQGVVGAVAEHVSCDPRLYTAVEAYTGNQLYNVIVQSAEVAAELVSLIHSAMARPTPEVQAILGGVAPGRISFLPLDDLHPSDPPTGFDKKDAVGLLDKLSCSARVLPAVRHLFGQCLLARDIPKAARVTEAHQCDAVTLEGDVVRSQGTVTGGYRYQASKRMKAAERLGEERAKLDAAGAAVSEGAVNVKKLDQEATAAAQHHQRLDTELGLCREARDRAGRAYSECQAQVHALEGRLSDMQEDIAGATAEATRLVTRADALEQVLLGEGEVDVGQARAALDAATDAEEQSMAKVEGLEGDRALCLAQIRRVEAEAEGGPGLSQSQGSAGPSGMTQDHLAVLKERAAALKGAADQAAQALGAADDEADRAQVEKDRLDRELRHLRTLRDEQSDTAERASNRAASIQAALNQASLHVTQAEESLQALGVQGPDLSAKEAETLSNLSNRDLVSRIAGYNRNISKLTHVNRKAQDLVGHFEGQRKALYRQRAEVAQGEGAIQDLMGDLDTRRAEALVSAVDRVRAQFSRVFETIAGVPGSLVPVRAGVPTESLGEADGLVPDVSFPGLERGQGERARDSYLARLSGGQRTVVALSLVLALQATSPSPFLLLDEVDAALDEQYRVTLAAELDRMCEESHIQIIATSFRPEMVRAATNRYLVQQHGQASRISVVDEADALRLVTTDPEAGAGGDIEAEDEDED</sequence>
<feature type="coiled-coil region" evidence="2">
    <location>
        <begin position="614"/>
        <end position="641"/>
    </location>
</feature>
<feature type="domain" description="SMC hinge" evidence="4">
    <location>
        <begin position="391"/>
        <end position="519"/>
    </location>
</feature>
<protein>
    <submittedName>
        <fullName evidence="5">Structural maintenance of chromosomes protein 3</fullName>
    </submittedName>
</protein>
<dbReference type="PANTHER" id="PTHR43977">
    <property type="entry name" value="STRUCTURAL MAINTENANCE OF CHROMOSOMES PROTEIN 3"/>
    <property type="match status" value="1"/>
</dbReference>
<dbReference type="InterPro" id="IPR027417">
    <property type="entry name" value="P-loop_NTPase"/>
</dbReference>
<feature type="compositionally biased region" description="Polar residues" evidence="3">
    <location>
        <begin position="712"/>
        <end position="725"/>
    </location>
</feature>
<dbReference type="GO" id="GO:0005694">
    <property type="term" value="C:chromosome"/>
    <property type="evidence" value="ECO:0007669"/>
    <property type="project" value="InterPro"/>
</dbReference>
<dbReference type="GO" id="GO:0005524">
    <property type="term" value="F:ATP binding"/>
    <property type="evidence" value="ECO:0007669"/>
    <property type="project" value="InterPro"/>
</dbReference>
<evidence type="ECO:0000256" key="2">
    <source>
        <dbReference type="SAM" id="Coils"/>
    </source>
</evidence>
<proteinExistence type="predicted"/>
<name>A0A9K3CQX5_9EUKA</name>
<comment type="caution">
    <text evidence="5">The sequence shown here is derived from an EMBL/GenBank/DDBJ whole genome shotgun (WGS) entry which is preliminary data.</text>
</comment>
<organism evidence="5 6">
    <name type="scientific">Kipferlia bialata</name>
    <dbReference type="NCBI Taxonomy" id="797122"/>
    <lineage>
        <taxon>Eukaryota</taxon>
        <taxon>Metamonada</taxon>
        <taxon>Carpediemonas-like organisms</taxon>
        <taxon>Kipferlia</taxon>
    </lineage>
</organism>
<reference evidence="5 6" key="1">
    <citation type="journal article" date="2018" name="PLoS ONE">
        <title>The draft genome of Kipferlia bialata reveals reductive genome evolution in fornicate parasites.</title>
        <authorList>
            <person name="Tanifuji G."/>
            <person name="Takabayashi S."/>
            <person name="Kume K."/>
            <person name="Takagi M."/>
            <person name="Nakayama T."/>
            <person name="Kamikawa R."/>
            <person name="Inagaki Y."/>
            <person name="Hashimoto T."/>
        </authorList>
    </citation>
    <scope>NUCLEOTIDE SEQUENCE [LARGE SCALE GENOMIC DNA]</scope>
    <source>
        <strain evidence="5">NY0173</strain>
    </source>
</reference>
<dbReference type="Proteomes" id="UP000265618">
    <property type="component" value="Unassembled WGS sequence"/>
</dbReference>
<feature type="coiled-coil region" evidence="2">
    <location>
        <begin position="729"/>
        <end position="777"/>
    </location>
</feature>
<dbReference type="InterPro" id="IPR036277">
    <property type="entry name" value="SMC_hinge_sf"/>
</dbReference>
<evidence type="ECO:0000256" key="1">
    <source>
        <dbReference type="ARBA" id="ARBA00023054"/>
    </source>
</evidence>
<evidence type="ECO:0000313" key="5">
    <source>
        <dbReference type="EMBL" id="GIQ80825.1"/>
    </source>
</evidence>
<dbReference type="EMBL" id="BDIP01000249">
    <property type="protein sequence ID" value="GIQ80825.1"/>
    <property type="molecule type" value="Genomic_DNA"/>
</dbReference>
<dbReference type="GO" id="GO:0051276">
    <property type="term" value="P:chromosome organization"/>
    <property type="evidence" value="ECO:0007669"/>
    <property type="project" value="InterPro"/>
</dbReference>
<dbReference type="SUPFAM" id="SSF75553">
    <property type="entry name" value="Smc hinge domain"/>
    <property type="match status" value="1"/>
</dbReference>
<gene>
    <name evidence="5" type="ORF">KIPB_001687</name>
</gene>
<feature type="coiled-coil region" evidence="2">
    <location>
        <begin position="282"/>
        <end position="316"/>
    </location>
</feature>
<evidence type="ECO:0000313" key="6">
    <source>
        <dbReference type="Proteomes" id="UP000265618"/>
    </source>
</evidence>
<dbReference type="Pfam" id="PF06470">
    <property type="entry name" value="SMC_hinge"/>
    <property type="match status" value="1"/>
</dbReference>
<dbReference type="InterPro" id="IPR003395">
    <property type="entry name" value="RecF/RecN/SMC_N"/>
</dbReference>